<accession>A0A4S4CA05</accession>
<comment type="caution">
    <text evidence="1">The sequence shown here is derived from an EMBL/GenBank/DDBJ whole genome shotgun (WGS) entry which is preliminary data.</text>
</comment>
<sequence>MYFPYVRGRQFELIALRELLEKGLLHPAVVPIVEPVKLSSTLTGTMAKFIEAGKALAVIHNPKVGSFGLETEKTSHLKDVYEAHLQRDIIVKAHIAGSRSEDELAELGDPGADRSAMLTIVTDRDCLPLYERLFGAGGGRYNLISADRTIRRTITSNKVLFEDKFNKLEKNADYKDKDELFSDDHLFYSEEGYVGFSDFSIAGSDYSEWGFAPYAVAIHIVYFDPELNLRVIHFVSDSNDDIQDPAGKFYEAVGKLVQWSRENPVRTYGLNELIAHHRNETYPGLGTVKKLAIMHHLELMGRYLGGGTVR</sequence>
<keyword evidence="2" id="KW-1185">Reference proteome</keyword>
<evidence type="ECO:0000313" key="2">
    <source>
        <dbReference type="Proteomes" id="UP000310636"/>
    </source>
</evidence>
<dbReference type="NCBIfam" id="NF033831">
    <property type="entry name" value="sce7725_fam"/>
    <property type="match status" value="1"/>
</dbReference>
<dbReference type="InterPro" id="IPR047727">
    <property type="entry name" value="Sce7725-like"/>
</dbReference>
<dbReference type="RefSeq" id="WP_136368921.1">
    <property type="nucleotide sequence ID" value="NZ_SSOB01000006.1"/>
</dbReference>
<dbReference type="OrthoDB" id="8910160at2"/>
<reference evidence="1 2" key="1">
    <citation type="submission" date="2019-04" db="EMBL/GenBank/DDBJ databases">
        <title>Cohnella sp. nov. isolated from preserved vegetables.</title>
        <authorList>
            <person name="Lin S.-Y."/>
            <person name="Hung M.-H."/>
            <person name="Young C.-C."/>
        </authorList>
    </citation>
    <scope>NUCLEOTIDE SEQUENCE [LARGE SCALE GENOMIC DNA]</scope>
    <source>
        <strain evidence="1 2">CC-MHH1044</strain>
    </source>
</reference>
<gene>
    <name evidence="1" type="ORF">E6C55_06215</name>
</gene>
<dbReference type="Proteomes" id="UP000310636">
    <property type="component" value="Unassembled WGS sequence"/>
</dbReference>
<name>A0A4S4CA05_9BACL</name>
<protein>
    <submittedName>
        <fullName evidence="1">Sce7725 family protein</fullName>
    </submittedName>
</protein>
<organism evidence="1 2">
    <name type="scientific">Cohnella fermenti</name>
    <dbReference type="NCBI Taxonomy" id="2565925"/>
    <lineage>
        <taxon>Bacteria</taxon>
        <taxon>Bacillati</taxon>
        <taxon>Bacillota</taxon>
        <taxon>Bacilli</taxon>
        <taxon>Bacillales</taxon>
        <taxon>Paenibacillaceae</taxon>
        <taxon>Cohnella</taxon>
    </lineage>
</organism>
<dbReference type="EMBL" id="SSOB01000006">
    <property type="protein sequence ID" value="THF82660.1"/>
    <property type="molecule type" value="Genomic_DNA"/>
</dbReference>
<dbReference type="AlphaFoldDB" id="A0A4S4CA05"/>
<evidence type="ECO:0000313" key="1">
    <source>
        <dbReference type="EMBL" id="THF82660.1"/>
    </source>
</evidence>
<proteinExistence type="predicted"/>